<evidence type="ECO:0000256" key="8">
    <source>
        <dbReference type="ARBA" id="ARBA00022977"/>
    </source>
</evidence>
<feature type="binding site" evidence="18">
    <location>
        <position position="293"/>
    </location>
    <ligand>
        <name>ATP</name>
        <dbReference type="ChEBI" id="CHEBI:30616"/>
    </ligand>
</feature>
<dbReference type="InterPro" id="IPR054173">
    <property type="entry name" value="ThiI_fer"/>
</dbReference>
<evidence type="ECO:0000256" key="3">
    <source>
        <dbReference type="ARBA" id="ARBA00022555"/>
    </source>
</evidence>
<sequence length="457" mass="49162">MSAKYQRICLVNYHEIGLKGHNRARFEMRLLRNLEALLASYPIVTIHRVSGRLCVFIEEGTPLEVACEVLEAIKGVPGVARVSCGFKCPRDLDVICRVAIEALGEADDFLTFKVAARRSHTDFATTSAEMNQIVGAALCAAFPDKGVRMKQPDVTVGVEVVQNAVYVHARSERGVGGLPVGSSGKVVALLSSGIDSPVALWRIARRGAACVAVHFSGRPQASDASEFLVDDIARVLERFGCIARVYVVPFGDYQRQISLKVPPSMRILMYRRLMFRVAERIACMEGAGALATGESLGQVASQTLENIQVTDAVVSLPVFRPLIGTDKQEIIAEAQALGTFEISSQDASDCCTLFMPRNPETHGSVQAAEDAEVGLPLAAWVEQIVAAAELHEYTCPGYRRPRRGAAGRRQDEESLRGVEGASETAAAFDMDVDSGQEPSEGDAPRAVGEGGQEGPSS</sequence>
<dbReference type="InterPro" id="IPR020536">
    <property type="entry name" value="ThiI_AANH"/>
</dbReference>
<dbReference type="InterPro" id="IPR049962">
    <property type="entry name" value="THUMP_ThiI"/>
</dbReference>
<evidence type="ECO:0000256" key="15">
    <source>
        <dbReference type="ARBA" id="ARBA00075337"/>
    </source>
</evidence>
<evidence type="ECO:0000256" key="4">
    <source>
        <dbReference type="ARBA" id="ARBA00022679"/>
    </source>
</evidence>
<dbReference type="Pfam" id="PF02926">
    <property type="entry name" value="THUMP"/>
    <property type="match status" value="1"/>
</dbReference>
<evidence type="ECO:0000259" key="20">
    <source>
        <dbReference type="PROSITE" id="PS51165"/>
    </source>
</evidence>
<dbReference type="GO" id="GO:0005524">
    <property type="term" value="F:ATP binding"/>
    <property type="evidence" value="ECO:0007669"/>
    <property type="project" value="UniProtKB-UniRule"/>
</dbReference>
<dbReference type="UniPathway" id="UPA00060"/>
<evidence type="ECO:0000256" key="9">
    <source>
        <dbReference type="ARBA" id="ARBA00050570"/>
    </source>
</evidence>
<evidence type="ECO:0000256" key="13">
    <source>
        <dbReference type="ARBA" id="ARBA00066827"/>
    </source>
</evidence>
<dbReference type="HAMAP" id="MF_00021">
    <property type="entry name" value="ThiI"/>
    <property type="match status" value="1"/>
</dbReference>
<dbReference type="Pfam" id="PF22025">
    <property type="entry name" value="ThiI_fer"/>
    <property type="match status" value="1"/>
</dbReference>
<dbReference type="InterPro" id="IPR049961">
    <property type="entry name" value="ThiI_N"/>
</dbReference>
<feature type="region of interest" description="Disordered" evidence="19">
    <location>
        <begin position="397"/>
        <end position="457"/>
    </location>
</feature>
<dbReference type="CDD" id="cd01712">
    <property type="entry name" value="PPase_ThiI"/>
    <property type="match status" value="1"/>
</dbReference>
<evidence type="ECO:0000256" key="2">
    <source>
        <dbReference type="ARBA" id="ARBA00022490"/>
    </source>
</evidence>
<evidence type="ECO:0000256" key="5">
    <source>
        <dbReference type="ARBA" id="ARBA00022741"/>
    </source>
</evidence>
<keyword evidence="8 18" id="KW-0784">Thiamine biosynthesis</keyword>
<evidence type="ECO:0000256" key="12">
    <source>
        <dbReference type="ARBA" id="ARBA00061472"/>
    </source>
</evidence>
<dbReference type="EMBL" id="CP053716">
    <property type="protein sequence ID" value="QKF07005.1"/>
    <property type="molecule type" value="Genomic_DNA"/>
</dbReference>
<evidence type="ECO:0000256" key="19">
    <source>
        <dbReference type="SAM" id="MobiDB-lite"/>
    </source>
</evidence>
<organism evidence="21 22">
    <name type="scientific">Berryella wangjianweii</name>
    <dbReference type="NCBI Taxonomy" id="2734634"/>
    <lineage>
        <taxon>Bacteria</taxon>
        <taxon>Bacillati</taxon>
        <taxon>Actinomycetota</taxon>
        <taxon>Coriobacteriia</taxon>
        <taxon>Eggerthellales</taxon>
        <taxon>Eggerthellaceae</taxon>
        <taxon>Berryella</taxon>
    </lineage>
</organism>
<dbReference type="GO" id="GO:0009229">
    <property type="term" value="P:thiamine diphosphate biosynthetic process"/>
    <property type="evidence" value="ECO:0007669"/>
    <property type="project" value="UniProtKB-UniRule"/>
</dbReference>
<keyword evidence="5 18" id="KW-0547">Nucleotide-binding</keyword>
<gene>
    <name evidence="18 21" type="primary">thiI</name>
    <name evidence="21" type="ORF">HLV38_01845</name>
</gene>
<keyword evidence="2 18" id="KW-0963">Cytoplasm</keyword>
<comment type="similarity">
    <text evidence="12 18">Belongs to the ThiI family.</text>
</comment>
<evidence type="ECO:0000256" key="14">
    <source>
        <dbReference type="ARBA" id="ARBA00071867"/>
    </source>
</evidence>
<feature type="binding site" evidence="18">
    <location>
        <begin position="189"/>
        <end position="190"/>
    </location>
    <ligand>
        <name>ATP</name>
        <dbReference type="ChEBI" id="CHEBI:30616"/>
    </ligand>
</feature>
<feature type="binding site" evidence="18">
    <location>
        <position position="271"/>
    </location>
    <ligand>
        <name>ATP</name>
        <dbReference type="ChEBI" id="CHEBI:30616"/>
    </ligand>
</feature>
<evidence type="ECO:0000256" key="16">
    <source>
        <dbReference type="ARBA" id="ARBA00077849"/>
    </source>
</evidence>
<comment type="pathway">
    <text evidence="18">Cofactor biosynthesis; thiamine diphosphate biosynthesis.</text>
</comment>
<dbReference type="GO" id="GO:0140741">
    <property type="term" value="F:tRNA-uracil-4 sulfurtransferase activity"/>
    <property type="evidence" value="ECO:0007669"/>
    <property type="project" value="UniProtKB-EC"/>
</dbReference>
<dbReference type="EC" id="2.8.1.4" evidence="13 18"/>
<dbReference type="KEGG" id="bwa:HLV38_01845"/>
<dbReference type="GO" id="GO:0002937">
    <property type="term" value="P:tRNA 4-thiouridine biosynthesis"/>
    <property type="evidence" value="ECO:0007669"/>
    <property type="project" value="TreeGrafter"/>
</dbReference>
<dbReference type="CDD" id="cd11716">
    <property type="entry name" value="THUMP_ThiI"/>
    <property type="match status" value="1"/>
</dbReference>
<comment type="catalytic activity">
    <reaction evidence="9 18">
        <text>[ThiI sulfur-carrier protein]-S-sulfanyl-L-cysteine + a uridine in tRNA + 2 reduced [2Fe-2S]-[ferredoxin] + ATP + H(+) = [ThiI sulfur-carrier protein]-L-cysteine + a 4-thiouridine in tRNA + 2 oxidized [2Fe-2S]-[ferredoxin] + AMP + diphosphate</text>
        <dbReference type="Rhea" id="RHEA:24176"/>
        <dbReference type="Rhea" id="RHEA-COMP:10000"/>
        <dbReference type="Rhea" id="RHEA-COMP:10001"/>
        <dbReference type="Rhea" id="RHEA-COMP:13337"/>
        <dbReference type="Rhea" id="RHEA-COMP:13338"/>
        <dbReference type="Rhea" id="RHEA-COMP:13339"/>
        <dbReference type="Rhea" id="RHEA-COMP:13340"/>
        <dbReference type="ChEBI" id="CHEBI:15378"/>
        <dbReference type="ChEBI" id="CHEBI:29950"/>
        <dbReference type="ChEBI" id="CHEBI:30616"/>
        <dbReference type="ChEBI" id="CHEBI:33019"/>
        <dbReference type="ChEBI" id="CHEBI:33737"/>
        <dbReference type="ChEBI" id="CHEBI:33738"/>
        <dbReference type="ChEBI" id="CHEBI:61963"/>
        <dbReference type="ChEBI" id="CHEBI:65315"/>
        <dbReference type="ChEBI" id="CHEBI:136798"/>
        <dbReference type="ChEBI" id="CHEBI:456215"/>
        <dbReference type="EC" id="2.8.1.4"/>
    </reaction>
</comment>
<dbReference type="Pfam" id="PF02568">
    <property type="entry name" value="ThiI"/>
    <property type="match status" value="1"/>
</dbReference>
<evidence type="ECO:0000256" key="6">
    <source>
        <dbReference type="ARBA" id="ARBA00022840"/>
    </source>
</evidence>
<dbReference type="GO" id="GO:0052837">
    <property type="term" value="P:thiazole biosynthetic process"/>
    <property type="evidence" value="ECO:0007669"/>
    <property type="project" value="TreeGrafter"/>
</dbReference>
<comment type="subcellular location">
    <subcellularLocation>
        <location evidence="1 18">Cytoplasm</location>
    </subcellularLocation>
</comment>
<evidence type="ECO:0000313" key="21">
    <source>
        <dbReference type="EMBL" id="QKF07005.1"/>
    </source>
</evidence>
<name>A0A6M8IWE0_9ACTN</name>
<dbReference type="InterPro" id="IPR003720">
    <property type="entry name" value="tRNA_STrfase"/>
</dbReference>
<evidence type="ECO:0000256" key="18">
    <source>
        <dbReference type="HAMAP-Rule" id="MF_00021"/>
    </source>
</evidence>
<dbReference type="InterPro" id="IPR050102">
    <property type="entry name" value="tRNA_sulfurtransferase_ThiI"/>
</dbReference>
<dbReference type="NCBIfam" id="TIGR00342">
    <property type="entry name" value="tRNA uracil 4-sulfurtransferase ThiI"/>
    <property type="match status" value="1"/>
</dbReference>
<dbReference type="SUPFAM" id="SSF52402">
    <property type="entry name" value="Adenine nucleotide alpha hydrolases-like"/>
    <property type="match status" value="1"/>
</dbReference>
<feature type="binding site" evidence="18">
    <location>
        <begin position="214"/>
        <end position="215"/>
    </location>
    <ligand>
        <name>ATP</name>
        <dbReference type="ChEBI" id="CHEBI:30616"/>
    </ligand>
</feature>
<dbReference type="Gene3D" id="3.30.2130.30">
    <property type="match status" value="1"/>
</dbReference>
<dbReference type="SUPFAM" id="SSF143437">
    <property type="entry name" value="THUMP domain-like"/>
    <property type="match status" value="1"/>
</dbReference>
<feature type="compositionally biased region" description="Gly residues" evidence="19">
    <location>
        <begin position="448"/>
        <end position="457"/>
    </location>
</feature>
<dbReference type="GO" id="GO:0005829">
    <property type="term" value="C:cytosol"/>
    <property type="evidence" value="ECO:0007669"/>
    <property type="project" value="TreeGrafter"/>
</dbReference>
<dbReference type="Proteomes" id="UP000503297">
    <property type="component" value="Chromosome"/>
</dbReference>
<keyword evidence="6 18" id="KW-0067">ATP-binding</keyword>
<dbReference type="RefSeq" id="WP_173163781.1">
    <property type="nucleotide sequence ID" value="NZ_CP053716.1"/>
</dbReference>
<evidence type="ECO:0000256" key="1">
    <source>
        <dbReference type="ARBA" id="ARBA00004496"/>
    </source>
</evidence>
<keyword evidence="7 18" id="KW-0694">RNA-binding</keyword>
<dbReference type="GO" id="GO:0009228">
    <property type="term" value="P:thiamine biosynthetic process"/>
    <property type="evidence" value="ECO:0007669"/>
    <property type="project" value="UniProtKB-KW"/>
</dbReference>
<dbReference type="SMART" id="SM00981">
    <property type="entry name" value="THUMP"/>
    <property type="match status" value="1"/>
</dbReference>
<comment type="function">
    <text evidence="11 18">Catalyzes the ATP-dependent transfer of a sulfur to tRNA to produce 4-thiouridine in position 8 of tRNAs, which functions as a near-UV photosensor. Also catalyzes the transfer of sulfur to the sulfur carrier protein ThiS, forming ThiS-thiocarboxylate. This is a step in the synthesis of thiazole, in the thiamine biosynthesis pathway. The sulfur is donated as persulfide by IscS.</text>
</comment>
<dbReference type="FunFam" id="3.40.50.620:FF:000053">
    <property type="entry name" value="Probable tRNA sulfurtransferase"/>
    <property type="match status" value="1"/>
</dbReference>
<protein>
    <recommendedName>
        <fullName evidence="14 18">Probable tRNA sulfurtransferase</fullName>
        <ecNumber evidence="13 18">2.8.1.4</ecNumber>
    </recommendedName>
    <alternativeName>
        <fullName evidence="15 18">Sulfur carrier protein ThiS sulfurtransferase</fullName>
    </alternativeName>
    <alternativeName>
        <fullName evidence="16 18">Thiamine biosynthesis protein ThiI</fullName>
    </alternativeName>
    <alternativeName>
        <fullName evidence="17 18">tRNA 4-thiouridine synthase</fullName>
    </alternativeName>
</protein>
<dbReference type="InterPro" id="IPR014729">
    <property type="entry name" value="Rossmann-like_a/b/a_fold"/>
</dbReference>
<keyword evidence="4 18" id="KW-0808">Transferase</keyword>
<dbReference type="InterPro" id="IPR004114">
    <property type="entry name" value="THUMP_dom"/>
</dbReference>
<reference evidence="22" key="1">
    <citation type="submission" date="2020-05" db="EMBL/GenBank/DDBJ databases">
        <title>Novel species in genus Nocardioides.</title>
        <authorList>
            <person name="Zhang G."/>
        </authorList>
    </citation>
    <scope>NUCLEOTIDE SEQUENCE [LARGE SCALE GENOMIC DNA]</scope>
    <source>
        <strain evidence="22">zg-1050</strain>
    </source>
</reference>
<dbReference type="PANTHER" id="PTHR43209">
    <property type="entry name" value="TRNA SULFURTRANSFERASE"/>
    <property type="match status" value="1"/>
</dbReference>
<accession>A0A6M8IWE0</accession>
<keyword evidence="22" id="KW-1185">Reference proteome</keyword>
<dbReference type="Gene3D" id="3.40.50.620">
    <property type="entry name" value="HUPs"/>
    <property type="match status" value="1"/>
</dbReference>
<dbReference type="GO" id="GO:0000049">
    <property type="term" value="F:tRNA binding"/>
    <property type="evidence" value="ECO:0007669"/>
    <property type="project" value="UniProtKB-UniRule"/>
</dbReference>
<dbReference type="PANTHER" id="PTHR43209:SF1">
    <property type="entry name" value="TRNA SULFURTRANSFERASE"/>
    <property type="match status" value="1"/>
</dbReference>
<feature type="binding site" evidence="18">
    <location>
        <position position="302"/>
    </location>
    <ligand>
        <name>ATP</name>
        <dbReference type="ChEBI" id="CHEBI:30616"/>
    </ligand>
</feature>
<evidence type="ECO:0000256" key="10">
    <source>
        <dbReference type="ARBA" id="ARBA00052330"/>
    </source>
</evidence>
<evidence type="ECO:0000256" key="17">
    <source>
        <dbReference type="ARBA" id="ARBA00080570"/>
    </source>
</evidence>
<evidence type="ECO:0000256" key="11">
    <source>
        <dbReference type="ARBA" id="ARBA00058382"/>
    </source>
</evidence>
<dbReference type="PROSITE" id="PS51165">
    <property type="entry name" value="THUMP"/>
    <property type="match status" value="1"/>
</dbReference>
<evidence type="ECO:0000313" key="22">
    <source>
        <dbReference type="Proteomes" id="UP000503297"/>
    </source>
</evidence>
<dbReference type="GO" id="GO:0004810">
    <property type="term" value="F:CCA tRNA nucleotidyltransferase activity"/>
    <property type="evidence" value="ECO:0007669"/>
    <property type="project" value="InterPro"/>
</dbReference>
<keyword evidence="3 18" id="KW-0820">tRNA-binding</keyword>
<dbReference type="AlphaFoldDB" id="A0A6M8IWE0"/>
<comment type="catalytic activity">
    <reaction evidence="10 18">
        <text>[ThiS sulfur-carrier protein]-C-terminal Gly-Gly-AMP + S-sulfanyl-L-cysteinyl-[cysteine desulfurase] + AH2 = [ThiS sulfur-carrier protein]-C-terminal-Gly-aminoethanethioate + L-cysteinyl-[cysteine desulfurase] + A + AMP + 2 H(+)</text>
        <dbReference type="Rhea" id="RHEA:43340"/>
        <dbReference type="Rhea" id="RHEA-COMP:12157"/>
        <dbReference type="Rhea" id="RHEA-COMP:12158"/>
        <dbReference type="Rhea" id="RHEA-COMP:12910"/>
        <dbReference type="Rhea" id="RHEA-COMP:19908"/>
        <dbReference type="ChEBI" id="CHEBI:13193"/>
        <dbReference type="ChEBI" id="CHEBI:15378"/>
        <dbReference type="ChEBI" id="CHEBI:17499"/>
        <dbReference type="ChEBI" id="CHEBI:29950"/>
        <dbReference type="ChEBI" id="CHEBI:61963"/>
        <dbReference type="ChEBI" id="CHEBI:90618"/>
        <dbReference type="ChEBI" id="CHEBI:232372"/>
        <dbReference type="ChEBI" id="CHEBI:456215"/>
    </reaction>
</comment>
<evidence type="ECO:0000256" key="7">
    <source>
        <dbReference type="ARBA" id="ARBA00022884"/>
    </source>
</evidence>
<proteinExistence type="inferred from homology"/>
<feature type="domain" description="THUMP" evidence="20">
    <location>
        <begin position="67"/>
        <end position="171"/>
    </location>
</feature>